<protein>
    <submittedName>
        <fullName evidence="6">Uncharacterized protein</fullName>
    </submittedName>
</protein>
<feature type="domain" description="Non-reducing end beta-L-arabinofuranosidase-like GH127 middle" evidence="5">
    <location>
        <begin position="450"/>
        <end position="542"/>
    </location>
</feature>
<evidence type="ECO:0000256" key="1">
    <source>
        <dbReference type="SAM" id="SignalP"/>
    </source>
</evidence>
<dbReference type="InterPro" id="IPR049046">
    <property type="entry name" value="Beta-AFase-like_GH127_middle"/>
</dbReference>
<feature type="domain" description="Non-reducing end beta-L-arabinofuranosidase-like GH127 catalytic" evidence="2">
    <location>
        <begin position="60"/>
        <end position="440"/>
    </location>
</feature>
<dbReference type="PROSITE" id="PS51257">
    <property type="entry name" value="PROKAR_LIPOPROTEIN"/>
    <property type="match status" value="1"/>
</dbReference>
<dbReference type="InterPro" id="IPR008928">
    <property type="entry name" value="6-hairpin_glycosidase_sf"/>
</dbReference>
<dbReference type="Pfam" id="PF20620">
    <property type="entry name" value="DUF6805"/>
    <property type="match status" value="1"/>
</dbReference>
<gene>
    <name evidence="6" type="ORF">SAMN05216361_0462</name>
</gene>
<dbReference type="Pfam" id="PF07944">
    <property type="entry name" value="Beta-AFase-like_GH127_cat"/>
    <property type="match status" value="1"/>
</dbReference>
<feature type="chain" id="PRO_5012567447" evidence="1">
    <location>
        <begin position="27"/>
        <end position="821"/>
    </location>
</feature>
<dbReference type="PANTHER" id="PTHR31151">
    <property type="entry name" value="PROLINE-TRNA LIGASE (DUF1680)"/>
    <property type="match status" value="1"/>
</dbReference>
<dbReference type="Pfam" id="PF16375">
    <property type="entry name" value="DUF4986"/>
    <property type="match status" value="1"/>
</dbReference>
<evidence type="ECO:0000259" key="2">
    <source>
        <dbReference type="Pfam" id="PF07944"/>
    </source>
</evidence>
<feature type="domain" description="DUF4986" evidence="3">
    <location>
        <begin position="579"/>
        <end position="661"/>
    </location>
</feature>
<feature type="domain" description="Glycoside hydrolase GH146 substrate-binding" evidence="4">
    <location>
        <begin position="685"/>
        <end position="817"/>
    </location>
</feature>
<dbReference type="OrthoDB" id="9757939at2"/>
<dbReference type="PANTHER" id="PTHR31151:SF0">
    <property type="entry name" value="PROLINE-TRNA LIGASE (DUF1680)"/>
    <property type="match status" value="1"/>
</dbReference>
<evidence type="ECO:0000313" key="6">
    <source>
        <dbReference type="EMBL" id="SHF80606.1"/>
    </source>
</evidence>
<sequence>MMNPVFKKWCLAFCASALLPTLSACTADSANPQAQVTAEQASSAAAHHTMPVGKLFDLSQVRITDGPFAHAMHTNVSYLLAMEPDRLLAPYLREAGLTPKEDSYGNWENSGLDGHIGGHYLSALSLAYASTGDEALLQRLQYMLNELHRAQQATGGYLGGIPNSQAMWAQIKAGEIKADLFSLNDRWVPLYNIDKIFHGLRDAYEIAHQPLAKAMLSSLGEWILDTTANLTDEQFQQMLYSEHGGLNEVFADMAAIFNDPRYLKLGQQFTHQKIIQPLIAGQDQLTGLHANTQIPKIIGALRVAELNDDAAWEKAATFFWDTVSQHRSVSMGGNSVREHFHDDNDFTPMVEDIEGPETCNTYNMMKLSKMLFLRTGDARYLDFYERATYNHILSSQHPQHGGLVYFTSMRPGHYRMYSSVHDSMWCCVGSGIENHSKYGELAFTHSNDELWVNLFMPASLHWPETGVTVTQRTAFPDNNAVILTVNTERDDTPFTLNLRQPGWSEGELAISVNGQPVSAVLTNGYWQVTRDWNMGDTVTFKLNPTLTTEQLPDGQDYYSVMYGPVVMATPVTAFENETLNFVADDSRMGHIAAGPVCPPEALPIMLGEPDAFLQQLQRPDPTSLSFVASGNVAIANPVDQNAVTRLIPFFRLHDARYQVYWPQMPETAFDDYVKSANAKAAELAALKAMTVDAITPGEQQPEVEHDFRGEQTRAGVNNGMHWRDATGFFEYRLSNKALEAGVLRITYFKGDVGRQFSISLNNELLADVSLPVGEPETDFYTVDYPLSPAMRKANVLTLRFSAASGSVAGGIYGIRLLKDPN</sequence>
<keyword evidence="1" id="KW-0732">Signal</keyword>
<dbReference type="RefSeq" id="WP_073317192.1">
    <property type="nucleotide sequence ID" value="NZ_FQWD01000001.1"/>
</dbReference>
<dbReference type="InterPro" id="IPR012878">
    <property type="entry name" value="Beta-AFase-like_GH127_cat"/>
</dbReference>
<evidence type="ECO:0000313" key="7">
    <source>
        <dbReference type="Proteomes" id="UP000184520"/>
    </source>
</evidence>
<dbReference type="EMBL" id="FQWD01000001">
    <property type="protein sequence ID" value="SHF80606.1"/>
    <property type="molecule type" value="Genomic_DNA"/>
</dbReference>
<dbReference type="Proteomes" id="UP000184520">
    <property type="component" value="Unassembled WGS sequence"/>
</dbReference>
<dbReference type="InterPro" id="IPR046544">
    <property type="entry name" value="GH146_SB_dom"/>
</dbReference>
<dbReference type="STRING" id="634436.SAMN05216361_0462"/>
<dbReference type="AlphaFoldDB" id="A0A1M5EN50"/>
<accession>A0A1M5EN50</accession>
<dbReference type="InterPro" id="IPR032275">
    <property type="entry name" value="DUF4986"/>
</dbReference>
<reference evidence="7" key="1">
    <citation type="submission" date="2016-11" db="EMBL/GenBank/DDBJ databases">
        <authorList>
            <person name="Varghese N."/>
            <person name="Submissions S."/>
        </authorList>
    </citation>
    <scope>NUCLEOTIDE SEQUENCE [LARGE SCALE GENOMIC DNA]</scope>
    <source>
        <strain evidence="7">CGMCC 1.8995</strain>
    </source>
</reference>
<keyword evidence="7" id="KW-1185">Reference proteome</keyword>
<dbReference type="SUPFAM" id="SSF48208">
    <property type="entry name" value="Six-hairpin glycosidases"/>
    <property type="match status" value="1"/>
</dbReference>
<feature type="signal peptide" evidence="1">
    <location>
        <begin position="1"/>
        <end position="26"/>
    </location>
</feature>
<proteinExistence type="predicted"/>
<evidence type="ECO:0000259" key="5">
    <source>
        <dbReference type="Pfam" id="PF20736"/>
    </source>
</evidence>
<organism evidence="6 7">
    <name type="scientific">Marisediminitalea aggregata</name>
    <dbReference type="NCBI Taxonomy" id="634436"/>
    <lineage>
        <taxon>Bacteria</taxon>
        <taxon>Pseudomonadati</taxon>
        <taxon>Pseudomonadota</taxon>
        <taxon>Gammaproteobacteria</taxon>
        <taxon>Alteromonadales</taxon>
        <taxon>Alteromonadaceae</taxon>
        <taxon>Marisediminitalea</taxon>
    </lineage>
</organism>
<dbReference type="Pfam" id="PF20736">
    <property type="entry name" value="Glyco_hydro127M"/>
    <property type="match status" value="1"/>
</dbReference>
<evidence type="ECO:0000259" key="3">
    <source>
        <dbReference type="Pfam" id="PF16375"/>
    </source>
</evidence>
<dbReference type="GO" id="GO:0005975">
    <property type="term" value="P:carbohydrate metabolic process"/>
    <property type="evidence" value="ECO:0007669"/>
    <property type="project" value="InterPro"/>
</dbReference>
<evidence type="ECO:0000259" key="4">
    <source>
        <dbReference type="Pfam" id="PF20620"/>
    </source>
</evidence>
<name>A0A1M5EN50_9ALTE</name>